<accession>A0A067FLE9</accession>
<name>A0A067FLE9_CITSI</name>
<reference evidence="1 2" key="1">
    <citation type="submission" date="2014-04" db="EMBL/GenBank/DDBJ databases">
        <authorList>
            <consortium name="International Citrus Genome Consortium"/>
            <person name="Gmitter F."/>
            <person name="Chen C."/>
            <person name="Farmerie W."/>
            <person name="Harkins T."/>
            <person name="Desany B."/>
            <person name="Mohiuddin M."/>
            <person name="Kodira C."/>
            <person name="Borodovsky M."/>
            <person name="Lomsadze A."/>
            <person name="Burns P."/>
            <person name="Jenkins J."/>
            <person name="Prochnik S."/>
            <person name="Shu S."/>
            <person name="Chapman J."/>
            <person name="Pitluck S."/>
            <person name="Schmutz J."/>
            <person name="Rokhsar D."/>
        </authorList>
    </citation>
    <scope>NUCLEOTIDE SEQUENCE</scope>
</reference>
<feature type="non-terminal residue" evidence="1">
    <location>
        <position position="1"/>
    </location>
</feature>
<protein>
    <submittedName>
        <fullName evidence="1">Uncharacterized protein</fullName>
    </submittedName>
</protein>
<organism evidence="1 2">
    <name type="scientific">Citrus sinensis</name>
    <name type="common">Sweet orange</name>
    <name type="synonym">Citrus aurantium var. sinensis</name>
    <dbReference type="NCBI Taxonomy" id="2711"/>
    <lineage>
        <taxon>Eukaryota</taxon>
        <taxon>Viridiplantae</taxon>
        <taxon>Streptophyta</taxon>
        <taxon>Embryophyta</taxon>
        <taxon>Tracheophyta</taxon>
        <taxon>Spermatophyta</taxon>
        <taxon>Magnoliopsida</taxon>
        <taxon>eudicotyledons</taxon>
        <taxon>Gunneridae</taxon>
        <taxon>Pentapetalae</taxon>
        <taxon>rosids</taxon>
        <taxon>malvids</taxon>
        <taxon>Sapindales</taxon>
        <taxon>Rutaceae</taxon>
        <taxon>Aurantioideae</taxon>
        <taxon>Citrus</taxon>
    </lineage>
</organism>
<dbReference type="AlphaFoldDB" id="A0A067FLE9"/>
<gene>
    <name evidence="1" type="ORF">CISIN_1g0331682mg</name>
</gene>
<evidence type="ECO:0000313" key="1">
    <source>
        <dbReference type="EMBL" id="KDO64257.1"/>
    </source>
</evidence>
<keyword evidence="2" id="KW-1185">Reference proteome</keyword>
<dbReference type="EMBL" id="KK784908">
    <property type="protein sequence ID" value="KDO64257.1"/>
    <property type="molecule type" value="Genomic_DNA"/>
</dbReference>
<sequence length="83" mass="9670">IMIGFHFYRCLLPSPLVDDSRVESWFWFDDMGERLLLLTGIKGDHNCSLQFGIFERSVVVETKANRRTNGMLTHVLHSCNELR</sequence>
<evidence type="ECO:0000313" key="2">
    <source>
        <dbReference type="Proteomes" id="UP000027120"/>
    </source>
</evidence>
<proteinExistence type="predicted"/>
<dbReference type="Proteomes" id="UP000027120">
    <property type="component" value="Unassembled WGS sequence"/>
</dbReference>